<reference evidence="3 4" key="1">
    <citation type="submission" date="2017-02" db="EMBL/GenBank/DDBJ databases">
        <title>The complete genomic sequence of a novel cold adapted crude oil-degrading bacterium Planococcus qaidamina Y42.</title>
        <authorList>
            <person name="Yang R."/>
        </authorList>
    </citation>
    <scope>NUCLEOTIDE SEQUENCE [LARGE SCALE GENOMIC DNA]</scope>
    <source>
        <strain evidence="3 4">Y42</strain>
        <plasmid evidence="3 4">unnamed1</plasmid>
    </source>
</reference>
<dbReference type="RefSeq" id="WP_077591342.1">
    <property type="nucleotide sequence ID" value="NZ_CP019641.1"/>
</dbReference>
<dbReference type="InterPro" id="IPR007159">
    <property type="entry name" value="SpoVT-AbrB_dom"/>
</dbReference>
<dbReference type="Gene3D" id="2.10.260.10">
    <property type="match status" value="1"/>
</dbReference>
<dbReference type="PANTHER" id="PTHR36432:SF4">
    <property type="entry name" value="TRANSITION STATE REGULATOR ABH-RELATED"/>
    <property type="match status" value="1"/>
</dbReference>
<dbReference type="PANTHER" id="PTHR36432">
    <property type="match status" value="1"/>
</dbReference>
<dbReference type="Pfam" id="PF18277">
    <property type="entry name" value="AbrB_C"/>
    <property type="match status" value="1"/>
</dbReference>
<dbReference type="GO" id="GO:0003677">
    <property type="term" value="F:DNA binding"/>
    <property type="evidence" value="ECO:0007669"/>
    <property type="project" value="UniProtKB-UniRule"/>
</dbReference>
<feature type="domain" description="SpoVT-AbrB" evidence="2">
    <location>
        <begin position="5"/>
        <end position="50"/>
    </location>
</feature>
<evidence type="ECO:0000313" key="4">
    <source>
        <dbReference type="Proteomes" id="UP000188184"/>
    </source>
</evidence>
<accession>A0A1Q2L4W6</accession>
<dbReference type="InterPro" id="IPR040678">
    <property type="entry name" value="AbrB_C"/>
</dbReference>
<dbReference type="SUPFAM" id="SSF89447">
    <property type="entry name" value="AbrB/MazE/MraZ-like"/>
    <property type="match status" value="1"/>
</dbReference>
<dbReference type="SMART" id="SM00966">
    <property type="entry name" value="SpoVT_AbrB"/>
    <property type="match status" value="1"/>
</dbReference>
<evidence type="ECO:0000313" key="3">
    <source>
        <dbReference type="EMBL" id="AQQ55490.1"/>
    </source>
</evidence>
<dbReference type="Pfam" id="PF04014">
    <property type="entry name" value="MazE_antitoxin"/>
    <property type="match status" value="1"/>
</dbReference>
<dbReference type="EMBL" id="CP019641">
    <property type="protein sequence ID" value="AQQ55490.1"/>
    <property type="molecule type" value="Genomic_DNA"/>
</dbReference>
<gene>
    <name evidence="3" type="ORF">B0X71_20285</name>
</gene>
<organism evidence="3 4">
    <name type="scientific">Planococcus lenghuensis</name>
    <dbReference type="NCBI Taxonomy" id="2213202"/>
    <lineage>
        <taxon>Bacteria</taxon>
        <taxon>Bacillati</taxon>
        <taxon>Bacillota</taxon>
        <taxon>Bacilli</taxon>
        <taxon>Bacillales</taxon>
        <taxon>Caryophanaceae</taxon>
        <taxon>Planococcus</taxon>
    </lineage>
</organism>
<dbReference type="AlphaFoldDB" id="A0A1Q2L4W6"/>
<dbReference type="KEGG" id="pmar:B0X71_20285"/>
<evidence type="ECO:0000256" key="1">
    <source>
        <dbReference type="PROSITE-ProRule" id="PRU01076"/>
    </source>
</evidence>
<protein>
    <submittedName>
        <fullName evidence="3">AbrB family transcriptional regulator</fullName>
    </submittedName>
</protein>
<dbReference type="OrthoDB" id="9782993at2"/>
<sequence length="94" mass="10283">MKSTGVIRKMDPLGRIVVPKELRRTLDIENGDPIEIFVEEDLIILKKYNARGACAVTGEVTAENKEYAPGLILSPKGAELLLEQLSNSSANSSR</sequence>
<dbReference type="InterPro" id="IPR037914">
    <property type="entry name" value="SpoVT-AbrB_sf"/>
</dbReference>
<keyword evidence="1" id="KW-0238">DNA-binding</keyword>
<dbReference type="Proteomes" id="UP000188184">
    <property type="component" value="Plasmid unnamed1"/>
</dbReference>
<dbReference type="InterPro" id="IPR052731">
    <property type="entry name" value="B_subtilis_Trans_State_Reg"/>
</dbReference>
<geneLocation type="plasmid" evidence="3 4">
    <name>unnamed1</name>
</geneLocation>
<dbReference type="NCBIfam" id="TIGR01439">
    <property type="entry name" value="lp_hng_hel_AbrB"/>
    <property type="match status" value="1"/>
</dbReference>
<dbReference type="PROSITE" id="PS51740">
    <property type="entry name" value="SPOVT_ABRB"/>
    <property type="match status" value="1"/>
</dbReference>
<keyword evidence="3" id="KW-0614">Plasmid</keyword>
<keyword evidence="4" id="KW-1185">Reference proteome</keyword>
<evidence type="ECO:0000259" key="2">
    <source>
        <dbReference type="PROSITE" id="PS51740"/>
    </source>
</evidence>
<proteinExistence type="predicted"/>
<name>A0A1Q2L4W6_9BACL</name>